<dbReference type="Gene3D" id="4.10.60.10">
    <property type="entry name" value="Zinc finger, CCHC-type"/>
    <property type="match status" value="1"/>
</dbReference>
<dbReference type="InterPro" id="IPR000477">
    <property type="entry name" value="RT_dom"/>
</dbReference>
<dbReference type="InterPro" id="IPR008042">
    <property type="entry name" value="Retrotrans_Pao"/>
</dbReference>
<name>A0A1I8AYK7_MELHA</name>
<evidence type="ECO:0000259" key="3">
    <source>
        <dbReference type="PROSITE" id="PS50158"/>
    </source>
</evidence>
<dbReference type="Gene3D" id="3.30.420.10">
    <property type="entry name" value="Ribonuclease H-like superfamily/Ribonuclease H"/>
    <property type="match status" value="1"/>
</dbReference>
<keyword evidence="5" id="KW-1185">Reference proteome</keyword>
<dbReference type="GO" id="GO:0042575">
    <property type="term" value="C:DNA polymerase complex"/>
    <property type="evidence" value="ECO:0007669"/>
    <property type="project" value="UniProtKB-ARBA"/>
</dbReference>
<dbReference type="SUPFAM" id="SSF56672">
    <property type="entry name" value="DNA/RNA polymerases"/>
    <property type="match status" value="1"/>
</dbReference>
<dbReference type="GO" id="GO:0015074">
    <property type="term" value="P:DNA integration"/>
    <property type="evidence" value="ECO:0007669"/>
    <property type="project" value="InterPro"/>
</dbReference>
<sequence>MNSLDLLENQKTFQIPPNNVSISQFHSDIRNLIATLEIELEYVSEAISDISSTHDKWITVRANMTGNERTADTPLYENFSANVPYLGTLYQLKKYQKDLRSSRQKLISALPDPSQPTQSHMHLPKISLPKFSGNCIEYVSFWNSFCAGVHDLPTISNSVKFSYLKECLSGPALLLVKSLPLTDASYNEAIRLLKENYGQPEEINRNLHTSLRKLPIVHSNHGPDILCKELASFVDEFEIIYLQMLEQHFDANTLSIQMELESKLPPPILEEILKAKEAGNWTTDKLRTLLKTILKRKLGVCAIRDQNREVTPPQRQVKPNKFFTPSPSISDSYSPQNQSNQQSSSLSFATQRKEHNKFSKPPIVPRGPCLFCEDVGHFSSNCLKFPDLNSRLSRLRIIKKCFKCLKSNHFANNCPSPSKCTQCFGTHPRPLCPNNTRKGKPQTNSIQSSSIHTHNQIHNNQISPLFPISGTSTTNFPNHNYQPYPIFNPYFYQNMYGHPTLPLQNLSIKPATTPQENESESNPKDNHQINVSTSTMENYNTGPILLKCVRAKIFNPNNPTINKELILLLDDASTNSYIRTDEAKSLKLALQATTMNLGVFNNPQFKPTLTYSTTFGIQLLRGRTLQVKANTLDHLTHKTSYLPYDPNFPFKADPSTLSLPSNYGLCYGRLRSALKILNKDPLLLSKYNDIIQEQLKLGIIEPVNNPKQYSLPLHYLPHQPVITHKLRIVYDGSAHIGKENSLNDTLEPGPVILPDLVGILLRFRFPPIVIITDVMKAFLQISVNPSHRDATRFIWLKSIEEPLYNNNLQIYRFTRVPFGLCCSPFLLGATILHHLSQFPSPLSDEISANTYVDNIVFSAQEIQEAQKKVIAVNSLFLKANLELQEFASNSKEALDPIPESKRLQGPNQKILGLCWNTDSDLLKITIHPFPATQILTKRTILAFIASHFDPLGLITPLLLPLKIFMQKLWENKFKWDDPLPTDLAEKWHALLKEWTETTNISIPRLLSANYQYQEEQQRAFSQLEEAPLLDKKYQLHCFTDASEAAMCAAIFIRSVDTSDNKMDARLIFSKTKVKPIKSTKTIPILELIAIVMGVKALKFVQSHLSNIDIDPTLNLWSDSSVAISWINTKINIRDIFVSNRIKSIHKVPNLIIRHVSGQENPSDLGTRGISSTQALSSNNMWWNGPPWLSLPSTCWPGNKEVKPFLSNEYKGPKQEEGENPIFAFTVTQTQSNFDLTRHSRLHKALRTIAYVIRFISCLNPKSERFPIPNEKYPSLKISIIEYRRALNLILLQEQRSFPPTDKDNEALGIFTDNQNLLRSKGRLGKSSLPISTVEPIYLPPSSQLTALITYETHLIYHHASPLFTLSILRRNYWIPRGRKTVERILFKSCFPCRKFQVKPFDPPPFLQLPIDRVSPSRPFLATGLDYCGPLHIRTDKRFPKSPNTNTVKTKKFWVVVWVCLSTRAISLDYVPDQTSEAFLLAFRRFCSKFSPPNTIYSDSAPTFISFKKFFENLQNTQPITWHLRVPYAAWRGGFYERLIALVKFHLRRSLAKGLFPHISKFDTFLTTLTEIESCVNSRPISFCSANPADPLPLRPIDFLRPLGFNLHNWPLMINKETENDPDYSPHSNPSSLENLWKKLSKTTKHFWTQWRDQYLVSLRERFHKISSQNSRWPRKGELVLIHSESPKALWPIAVIDKINYNEGQFPDTARIKVSHSGNILIRSVSHLYPLETTEEIEKRNSQEKLITQQTKENKNPSKVLQLRNRAIVH</sequence>
<feature type="compositionally biased region" description="Low complexity" evidence="2">
    <location>
        <begin position="330"/>
        <end position="347"/>
    </location>
</feature>
<reference evidence="6" key="1">
    <citation type="submission" date="2016-11" db="UniProtKB">
        <authorList>
            <consortium name="WormBaseParasite"/>
        </authorList>
    </citation>
    <scope>IDENTIFICATION</scope>
</reference>
<evidence type="ECO:0000256" key="1">
    <source>
        <dbReference type="PROSITE-ProRule" id="PRU00047"/>
    </source>
</evidence>
<evidence type="ECO:0000259" key="4">
    <source>
        <dbReference type="PROSITE" id="PS50994"/>
    </source>
</evidence>
<dbReference type="SUPFAM" id="SSF53098">
    <property type="entry name" value="Ribonuclease H-like"/>
    <property type="match status" value="1"/>
</dbReference>
<dbReference type="InterPro" id="IPR001584">
    <property type="entry name" value="Integrase_cat-core"/>
</dbReference>
<keyword evidence="1" id="KW-0863">Zinc-finger</keyword>
<evidence type="ECO:0000313" key="5">
    <source>
        <dbReference type="Proteomes" id="UP000095281"/>
    </source>
</evidence>
<dbReference type="Proteomes" id="UP000095281">
    <property type="component" value="Unplaced"/>
</dbReference>
<dbReference type="Gene3D" id="3.30.70.270">
    <property type="match status" value="1"/>
</dbReference>
<dbReference type="InterPro" id="IPR043502">
    <property type="entry name" value="DNA/RNA_pol_sf"/>
</dbReference>
<dbReference type="Pfam" id="PF18701">
    <property type="entry name" value="DUF5641"/>
    <property type="match status" value="1"/>
</dbReference>
<feature type="region of interest" description="Disordered" evidence="2">
    <location>
        <begin position="328"/>
        <end position="361"/>
    </location>
</feature>
<dbReference type="InterPro" id="IPR036397">
    <property type="entry name" value="RNaseH_sf"/>
</dbReference>
<dbReference type="InterPro" id="IPR012337">
    <property type="entry name" value="RNaseH-like_sf"/>
</dbReference>
<dbReference type="PANTHER" id="PTHR47331">
    <property type="entry name" value="PHD-TYPE DOMAIN-CONTAINING PROTEIN"/>
    <property type="match status" value="1"/>
</dbReference>
<organism evidence="5 6">
    <name type="scientific">Meloidogyne hapla</name>
    <name type="common">Root-knot nematode worm</name>
    <dbReference type="NCBI Taxonomy" id="6305"/>
    <lineage>
        <taxon>Eukaryota</taxon>
        <taxon>Metazoa</taxon>
        <taxon>Ecdysozoa</taxon>
        <taxon>Nematoda</taxon>
        <taxon>Chromadorea</taxon>
        <taxon>Rhabditida</taxon>
        <taxon>Tylenchina</taxon>
        <taxon>Tylenchomorpha</taxon>
        <taxon>Tylenchoidea</taxon>
        <taxon>Meloidogynidae</taxon>
        <taxon>Meloidogyninae</taxon>
        <taxon>Meloidogyne</taxon>
    </lineage>
</organism>
<dbReference type="InterPro" id="IPR005312">
    <property type="entry name" value="DUF1759"/>
</dbReference>
<dbReference type="InterPro" id="IPR043128">
    <property type="entry name" value="Rev_trsase/Diguanyl_cyclase"/>
</dbReference>
<dbReference type="Pfam" id="PF00078">
    <property type="entry name" value="RVT_1"/>
    <property type="match status" value="1"/>
</dbReference>
<dbReference type="SMART" id="SM00343">
    <property type="entry name" value="ZnF_C2HC"/>
    <property type="match status" value="2"/>
</dbReference>
<dbReference type="Pfam" id="PF03564">
    <property type="entry name" value="DUF1759"/>
    <property type="match status" value="1"/>
</dbReference>
<keyword evidence="1" id="KW-0479">Metal-binding</keyword>
<protein>
    <submittedName>
        <fullName evidence="6">Integrase catalytic domain-containing protein</fullName>
    </submittedName>
</protein>
<dbReference type="PANTHER" id="PTHR47331:SF1">
    <property type="entry name" value="GAG-LIKE PROTEIN"/>
    <property type="match status" value="1"/>
</dbReference>
<evidence type="ECO:0000313" key="6">
    <source>
        <dbReference type="WBParaSite" id="MhA1_Contig1112.frz3.gene2"/>
    </source>
</evidence>
<accession>A0A1I8AYK7</accession>
<dbReference type="InterPro" id="IPR040676">
    <property type="entry name" value="DUF5641"/>
</dbReference>
<proteinExistence type="predicted"/>
<dbReference type="PROSITE" id="PS50158">
    <property type="entry name" value="ZF_CCHC"/>
    <property type="match status" value="1"/>
</dbReference>
<dbReference type="InterPro" id="IPR001878">
    <property type="entry name" value="Znf_CCHC"/>
</dbReference>
<dbReference type="Gene3D" id="3.10.10.10">
    <property type="entry name" value="HIV Type 1 Reverse Transcriptase, subunit A, domain 1"/>
    <property type="match status" value="1"/>
</dbReference>
<feature type="domain" description="Integrase catalytic" evidence="4">
    <location>
        <begin position="1414"/>
        <end position="1598"/>
    </location>
</feature>
<dbReference type="Pfam" id="PF05380">
    <property type="entry name" value="Peptidase_A17"/>
    <property type="match status" value="1"/>
</dbReference>
<dbReference type="PROSITE" id="PS50994">
    <property type="entry name" value="INTEGRASE"/>
    <property type="match status" value="1"/>
</dbReference>
<dbReference type="GO" id="GO:0008270">
    <property type="term" value="F:zinc ion binding"/>
    <property type="evidence" value="ECO:0007669"/>
    <property type="project" value="UniProtKB-KW"/>
</dbReference>
<keyword evidence="1" id="KW-0862">Zinc</keyword>
<dbReference type="OMA" id="HYRESEP"/>
<dbReference type="WBParaSite" id="MhA1_Contig1112.frz3.gene2">
    <property type="protein sequence ID" value="MhA1_Contig1112.frz3.gene2"/>
    <property type="gene ID" value="MhA1_Contig1112.frz3.gene2"/>
</dbReference>
<evidence type="ECO:0000256" key="2">
    <source>
        <dbReference type="SAM" id="MobiDB-lite"/>
    </source>
</evidence>
<feature type="domain" description="CCHC-type" evidence="3">
    <location>
        <begin position="400"/>
        <end position="416"/>
    </location>
</feature>
<dbReference type="GO" id="GO:0003676">
    <property type="term" value="F:nucleic acid binding"/>
    <property type="evidence" value="ECO:0007669"/>
    <property type="project" value="InterPro"/>
</dbReference>